<name>A0A431FVU7_CAMJU</name>
<dbReference type="EMBL" id="PRCE01000172">
    <property type="protein sequence ID" value="RTJ97323.1"/>
    <property type="molecule type" value="Genomic_DNA"/>
</dbReference>
<evidence type="ECO:0000313" key="2">
    <source>
        <dbReference type="Proteomes" id="UP000286791"/>
    </source>
</evidence>
<gene>
    <name evidence="1" type="ORF">C3H48_09790</name>
</gene>
<proteinExistence type="predicted"/>
<sequence>MIMSKTYEIDSCDDVELGIKRESKLEFKL</sequence>
<dbReference type="AlphaFoldDB" id="A0A431FVU7"/>
<feature type="non-terminal residue" evidence="1">
    <location>
        <position position="29"/>
    </location>
</feature>
<reference evidence="1 2" key="1">
    <citation type="journal article" date="2019" name="Appl. Environ. Microbiol.">
        <title>Population genetics and characterization of Campylobacter jejuni isolates in western jackdaws and game birds in Finland.</title>
        <authorList>
            <person name="Kovanen S."/>
            <person name="Rossi M."/>
            <person name="Pohja-Mykra M."/>
            <person name="Nieminen T."/>
            <person name="Raunio-Saarnisto M."/>
            <person name="Sauvala M."/>
            <person name="Fredriksson-Ahomaa M."/>
            <person name="Hanninen M.L."/>
            <person name="Kivisto R."/>
        </authorList>
    </citation>
    <scope>NUCLEOTIDE SEQUENCE [LARGE SCALE GENOMIC DNA]</scope>
    <source>
        <strain evidence="1 2">CB304</strain>
    </source>
</reference>
<organism evidence="1 2">
    <name type="scientific">Campylobacter jejuni</name>
    <dbReference type="NCBI Taxonomy" id="197"/>
    <lineage>
        <taxon>Bacteria</taxon>
        <taxon>Pseudomonadati</taxon>
        <taxon>Campylobacterota</taxon>
        <taxon>Epsilonproteobacteria</taxon>
        <taxon>Campylobacterales</taxon>
        <taxon>Campylobacteraceae</taxon>
        <taxon>Campylobacter</taxon>
    </lineage>
</organism>
<protein>
    <submittedName>
        <fullName evidence="1">Carbonic anyhydrase</fullName>
    </submittedName>
</protein>
<comment type="caution">
    <text evidence="1">The sequence shown here is derived from an EMBL/GenBank/DDBJ whole genome shotgun (WGS) entry which is preliminary data.</text>
</comment>
<dbReference type="InterPro" id="IPR022605">
    <property type="entry name" value="DUF2920"/>
</dbReference>
<accession>A0A431FVU7</accession>
<dbReference type="Pfam" id="PF11144">
    <property type="entry name" value="DUF2920"/>
    <property type="match status" value="1"/>
</dbReference>
<evidence type="ECO:0000313" key="1">
    <source>
        <dbReference type="EMBL" id="RTJ97323.1"/>
    </source>
</evidence>
<dbReference type="RefSeq" id="WP_126237260.1">
    <property type="nucleotide sequence ID" value="NZ_PRCE01000172.1"/>
</dbReference>
<dbReference type="Proteomes" id="UP000286791">
    <property type="component" value="Unassembled WGS sequence"/>
</dbReference>